<dbReference type="PANTHER" id="PTHR43428:SF1">
    <property type="entry name" value="ARSENATE REDUCTASE"/>
    <property type="match status" value="1"/>
</dbReference>
<keyword evidence="1" id="KW-0059">Arsenical resistance</keyword>
<name>A0A1F4TNT7_UNCSA</name>
<proteinExistence type="predicted"/>
<dbReference type="Pfam" id="PF01451">
    <property type="entry name" value="LMWPc"/>
    <property type="match status" value="1"/>
</dbReference>
<dbReference type="SUPFAM" id="SSF52788">
    <property type="entry name" value="Phosphotyrosine protein phosphatases I"/>
    <property type="match status" value="1"/>
</dbReference>
<evidence type="ECO:0000313" key="4">
    <source>
        <dbReference type="Proteomes" id="UP000177309"/>
    </source>
</evidence>
<sequence>MEKVRILFVCVENSCRSQIAEGFAKKYGGDKVEVYSAGSKPSGIVNPDAIEVMKEAGIDISGQVSKGFERLPYNKFDLIVTMGCQDVCPFFPAKEKIDWQIEDPKGKGMEVFRKVRDEIGEKVKWLVGIP</sequence>
<organism evidence="3 4">
    <name type="scientific">candidate division WOR-1 bacterium RIFOXYC2_FULL_41_25</name>
    <dbReference type="NCBI Taxonomy" id="1802586"/>
    <lineage>
        <taxon>Bacteria</taxon>
        <taxon>Bacillati</taxon>
        <taxon>Saganbacteria</taxon>
    </lineage>
</organism>
<dbReference type="Gene3D" id="3.40.50.2300">
    <property type="match status" value="1"/>
</dbReference>
<dbReference type="InterPro" id="IPR036196">
    <property type="entry name" value="Ptyr_pPase_sf"/>
</dbReference>
<evidence type="ECO:0000313" key="3">
    <source>
        <dbReference type="EMBL" id="OGC34374.1"/>
    </source>
</evidence>
<dbReference type="SMART" id="SM00226">
    <property type="entry name" value="LMWPc"/>
    <property type="match status" value="1"/>
</dbReference>
<feature type="domain" description="Phosphotyrosine protein phosphatase I" evidence="2">
    <location>
        <begin position="4"/>
        <end position="129"/>
    </location>
</feature>
<protein>
    <recommendedName>
        <fullName evidence="2">Phosphotyrosine protein phosphatase I domain-containing protein</fullName>
    </recommendedName>
</protein>
<dbReference type="AlphaFoldDB" id="A0A1F4TNT7"/>
<dbReference type="Proteomes" id="UP000177309">
    <property type="component" value="Unassembled WGS sequence"/>
</dbReference>
<dbReference type="EMBL" id="MEUI01000019">
    <property type="protein sequence ID" value="OGC34374.1"/>
    <property type="molecule type" value="Genomic_DNA"/>
</dbReference>
<comment type="caution">
    <text evidence="3">The sequence shown here is derived from an EMBL/GenBank/DDBJ whole genome shotgun (WGS) entry which is preliminary data.</text>
</comment>
<dbReference type="CDD" id="cd16345">
    <property type="entry name" value="LMWP_ArsC"/>
    <property type="match status" value="1"/>
</dbReference>
<gene>
    <name evidence="3" type="ORF">A2462_07990</name>
</gene>
<dbReference type="InterPro" id="IPR023485">
    <property type="entry name" value="Ptyr_pPase"/>
</dbReference>
<dbReference type="PANTHER" id="PTHR43428">
    <property type="entry name" value="ARSENATE REDUCTASE"/>
    <property type="match status" value="1"/>
</dbReference>
<evidence type="ECO:0000256" key="1">
    <source>
        <dbReference type="ARBA" id="ARBA00022849"/>
    </source>
</evidence>
<dbReference type="GO" id="GO:0046685">
    <property type="term" value="P:response to arsenic-containing substance"/>
    <property type="evidence" value="ECO:0007669"/>
    <property type="project" value="UniProtKB-KW"/>
</dbReference>
<accession>A0A1F4TNT7</accession>
<reference evidence="3 4" key="1">
    <citation type="journal article" date="2016" name="Nat. Commun.">
        <title>Thousands of microbial genomes shed light on interconnected biogeochemical processes in an aquifer system.</title>
        <authorList>
            <person name="Anantharaman K."/>
            <person name="Brown C.T."/>
            <person name="Hug L.A."/>
            <person name="Sharon I."/>
            <person name="Castelle C.J."/>
            <person name="Probst A.J."/>
            <person name="Thomas B.C."/>
            <person name="Singh A."/>
            <person name="Wilkins M.J."/>
            <person name="Karaoz U."/>
            <person name="Brodie E.L."/>
            <person name="Williams K.H."/>
            <person name="Hubbard S.S."/>
            <person name="Banfield J.F."/>
        </authorList>
    </citation>
    <scope>NUCLEOTIDE SEQUENCE [LARGE SCALE GENOMIC DNA]</scope>
</reference>
<evidence type="ECO:0000259" key="2">
    <source>
        <dbReference type="SMART" id="SM00226"/>
    </source>
</evidence>